<protein>
    <recommendedName>
        <fullName evidence="2">Outer membrane protein beta-barrel domain-containing protein</fullName>
    </recommendedName>
</protein>
<dbReference type="Gene3D" id="2.40.160.20">
    <property type="match status" value="1"/>
</dbReference>
<keyword evidence="1" id="KW-0732">Signal</keyword>
<dbReference type="EMBL" id="UOFG01000051">
    <property type="protein sequence ID" value="VAW58882.1"/>
    <property type="molecule type" value="Genomic_DNA"/>
</dbReference>
<reference evidence="3" key="1">
    <citation type="submission" date="2018-06" db="EMBL/GenBank/DDBJ databases">
        <authorList>
            <person name="Zhirakovskaya E."/>
        </authorList>
    </citation>
    <scope>NUCLEOTIDE SEQUENCE</scope>
</reference>
<accession>A0A3B0X603</accession>
<organism evidence="3">
    <name type="scientific">hydrothermal vent metagenome</name>
    <dbReference type="NCBI Taxonomy" id="652676"/>
    <lineage>
        <taxon>unclassified sequences</taxon>
        <taxon>metagenomes</taxon>
        <taxon>ecological metagenomes</taxon>
    </lineage>
</organism>
<dbReference type="AlphaFoldDB" id="A0A3B0X603"/>
<proteinExistence type="predicted"/>
<feature type="domain" description="Outer membrane protein beta-barrel" evidence="2">
    <location>
        <begin position="189"/>
        <end position="356"/>
    </location>
</feature>
<evidence type="ECO:0000256" key="1">
    <source>
        <dbReference type="ARBA" id="ARBA00022729"/>
    </source>
</evidence>
<evidence type="ECO:0000313" key="3">
    <source>
        <dbReference type="EMBL" id="VAW58882.1"/>
    </source>
</evidence>
<sequence>MDHRQRLLYSITTFLMLICNNSHAAEQTIKLYYGLGGGVVVPQVNELDSGVLGELVLGVEENGWALEAVGFTSLETGTDAPTIDYSVQGYHLGLSYRSIMRNDSYYIFKIASTDMDFDFSGEITGTAPTSGINYSVGAGWRMASNQKLEAIYSYYDSDDIQDPIHMATLRYLWDNSPGTGSDAGSGGRAAFYSGAMLGLLEPDLGGEFDVAHTYGLLLGYDLGLASAPGLSIELLLGASAETDSFLSEPDFPDAYTTSYIGLYGVFRTPGTIYLKGRLGFINVKFEDELYIQTGPGTFELDEVDKFSDSGLSYGVGAGLKAGKNIRLELEYTKSSFNISGLNIDPEIASLSFLYTF</sequence>
<dbReference type="InterPro" id="IPR011250">
    <property type="entry name" value="OMP/PagP_B-barrel"/>
</dbReference>
<name>A0A3B0X603_9ZZZZ</name>
<dbReference type="Pfam" id="PF13505">
    <property type="entry name" value="OMP_b-brl"/>
    <property type="match status" value="1"/>
</dbReference>
<gene>
    <name evidence="3" type="ORF">MNBD_GAMMA11-642</name>
</gene>
<dbReference type="SUPFAM" id="SSF56925">
    <property type="entry name" value="OMPA-like"/>
    <property type="match status" value="2"/>
</dbReference>
<dbReference type="InterPro" id="IPR027385">
    <property type="entry name" value="Beta-barrel_OMP"/>
</dbReference>
<evidence type="ECO:0000259" key="2">
    <source>
        <dbReference type="Pfam" id="PF13505"/>
    </source>
</evidence>